<organism evidence="4">
    <name type="scientific">Nippostrongylus brasiliensis</name>
    <name type="common">Rat hookworm</name>
    <dbReference type="NCBI Taxonomy" id="27835"/>
    <lineage>
        <taxon>Eukaryota</taxon>
        <taxon>Metazoa</taxon>
        <taxon>Ecdysozoa</taxon>
        <taxon>Nematoda</taxon>
        <taxon>Chromadorea</taxon>
        <taxon>Rhabditida</taxon>
        <taxon>Rhabditina</taxon>
        <taxon>Rhabditomorpha</taxon>
        <taxon>Strongyloidea</taxon>
        <taxon>Heligmosomidae</taxon>
        <taxon>Nippostrongylus</taxon>
    </lineage>
</organism>
<feature type="signal peptide" evidence="1">
    <location>
        <begin position="1"/>
        <end position="21"/>
    </location>
</feature>
<dbReference type="Proteomes" id="UP000271162">
    <property type="component" value="Unassembled WGS sequence"/>
</dbReference>
<feature type="chain" id="PRO_5043125662" evidence="1">
    <location>
        <begin position="22"/>
        <end position="195"/>
    </location>
</feature>
<proteinExistence type="predicted"/>
<dbReference type="AlphaFoldDB" id="A0A0N4YGP4"/>
<dbReference type="EMBL" id="UYSL01021988">
    <property type="protein sequence ID" value="VDL79586.1"/>
    <property type="molecule type" value="Genomic_DNA"/>
</dbReference>
<protein>
    <submittedName>
        <fullName evidence="4">Secreted protein</fullName>
    </submittedName>
</protein>
<evidence type="ECO:0000313" key="2">
    <source>
        <dbReference type="EMBL" id="VDL79586.1"/>
    </source>
</evidence>
<sequence>MFKSPLFFFVAVLLISDVAEAKAPQEFLRTVNTTKGLHELVEMTHYLTARAYQVLDGVSGSPGKAIALADKLVEGVLQSTRQQQKTHSKKILHMLAKALKAEVRALLKVMQRCLGRKKVENPYIKSIYDKARGYLESAVLYLIEAIVKSGIDGSKKTQIYKLRKAFINEDINNASKVTNHICALGENVAKVLNTY</sequence>
<name>A0A0N4YGP4_NIPBR</name>
<keyword evidence="3" id="KW-1185">Reference proteome</keyword>
<keyword evidence="1" id="KW-0732">Signal</keyword>
<dbReference type="WBParaSite" id="NBR_0001599101-mRNA-1">
    <property type="protein sequence ID" value="NBR_0001599101-mRNA-1"/>
    <property type="gene ID" value="NBR_0001599101"/>
</dbReference>
<evidence type="ECO:0000313" key="3">
    <source>
        <dbReference type="Proteomes" id="UP000271162"/>
    </source>
</evidence>
<evidence type="ECO:0000256" key="1">
    <source>
        <dbReference type="SAM" id="SignalP"/>
    </source>
</evidence>
<accession>A0A0N4YGP4</accession>
<reference evidence="4" key="1">
    <citation type="submission" date="2017-02" db="UniProtKB">
        <authorList>
            <consortium name="WormBaseParasite"/>
        </authorList>
    </citation>
    <scope>IDENTIFICATION</scope>
</reference>
<evidence type="ECO:0000313" key="4">
    <source>
        <dbReference type="WBParaSite" id="NBR_0001599101-mRNA-1"/>
    </source>
</evidence>
<reference evidence="2 3" key="2">
    <citation type="submission" date="2018-11" db="EMBL/GenBank/DDBJ databases">
        <authorList>
            <consortium name="Pathogen Informatics"/>
        </authorList>
    </citation>
    <scope>NUCLEOTIDE SEQUENCE [LARGE SCALE GENOMIC DNA]</scope>
</reference>
<gene>
    <name evidence="2" type="ORF">NBR_LOCUS15992</name>
</gene>